<gene>
    <name evidence="1" type="ORF">Poly41_35270</name>
</gene>
<protein>
    <submittedName>
        <fullName evidence="1">Uncharacterized protein</fullName>
    </submittedName>
</protein>
<organism evidence="1 2">
    <name type="scientific">Novipirellula artificiosorum</name>
    <dbReference type="NCBI Taxonomy" id="2528016"/>
    <lineage>
        <taxon>Bacteria</taxon>
        <taxon>Pseudomonadati</taxon>
        <taxon>Planctomycetota</taxon>
        <taxon>Planctomycetia</taxon>
        <taxon>Pirellulales</taxon>
        <taxon>Pirellulaceae</taxon>
        <taxon>Novipirellula</taxon>
    </lineage>
</organism>
<sequence>MGFQVRIAIDRSPRMVLPVVLFSALCLQCGNSFGQMSDSDRSRMVEQIRSAEATVQPDRFPDLASAKRSVSDASNVVRSAVYARTDAENAKAWLDYLDLEPVAEAMEDDQSTAKLASAAFELRHRLVGNVAGLEIDVIRDLRASVEDLISAIRFRDPEKSVEPFRKQLASLADRMEGMGRVPSAEDAAAISAIVGLIDESNQAGETVAVIRQIFGRPNLAIHVGESMVTRSVNRAVNESRPVRDCILGTRIVGDATTQGAVTANLLPAMGSARIQVALTGHVTTKSLGYNGPVRLRTTGHGDVSAIRTLHVNEQGVTMEPVFATVALKTNIDAIEHRLGIVRRIAQKRAAEQKPQADRIAVAKMQQQVGSEFAQQTSEATAIEPPDLSSRIAPILKRLSLEEPARLWGSTDDAIFVDATFRRSDQIASVVSRPPIRESFELAIQVQESMVDNALGPFLAGRTINEREINELLKSAGRPPTSDGAEGDERDDSFELDFARVQPIVFEARDGAIRIGLRGTRFAQGKQELKVAMEITAKYRPARTLEGRWLLLRDQDVGVDFPGRKRLSLSQTGLKRNIQKKFTDVFPETLLDRTLEVPSSLEVEVLRGRQFRPTLIEAQDGWLTIAVR</sequence>
<proteinExistence type="predicted"/>
<comment type="caution">
    <text evidence="1">The sequence shown here is derived from an EMBL/GenBank/DDBJ whole genome shotgun (WGS) entry which is preliminary data.</text>
</comment>
<reference evidence="1 2" key="1">
    <citation type="submission" date="2019-02" db="EMBL/GenBank/DDBJ databases">
        <title>Deep-cultivation of Planctomycetes and their phenomic and genomic characterization uncovers novel biology.</title>
        <authorList>
            <person name="Wiegand S."/>
            <person name="Jogler M."/>
            <person name="Boedeker C."/>
            <person name="Pinto D."/>
            <person name="Vollmers J."/>
            <person name="Rivas-Marin E."/>
            <person name="Kohn T."/>
            <person name="Peeters S.H."/>
            <person name="Heuer A."/>
            <person name="Rast P."/>
            <person name="Oberbeckmann S."/>
            <person name="Bunk B."/>
            <person name="Jeske O."/>
            <person name="Meyerdierks A."/>
            <person name="Storesund J.E."/>
            <person name="Kallscheuer N."/>
            <person name="Luecker S."/>
            <person name="Lage O.M."/>
            <person name="Pohl T."/>
            <person name="Merkel B.J."/>
            <person name="Hornburger P."/>
            <person name="Mueller R.-W."/>
            <person name="Bruemmer F."/>
            <person name="Labrenz M."/>
            <person name="Spormann A.M."/>
            <person name="Op Den Camp H."/>
            <person name="Overmann J."/>
            <person name="Amann R."/>
            <person name="Jetten M.S.M."/>
            <person name="Mascher T."/>
            <person name="Medema M.H."/>
            <person name="Devos D.P."/>
            <person name="Kaster A.-K."/>
            <person name="Ovreas L."/>
            <person name="Rohde M."/>
            <person name="Galperin M.Y."/>
            <person name="Jogler C."/>
        </authorList>
    </citation>
    <scope>NUCLEOTIDE SEQUENCE [LARGE SCALE GENOMIC DNA]</scope>
    <source>
        <strain evidence="1 2">Poly41</strain>
    </source>
</reference>
<name>A0A5C6DNE9_9BACT</name>
<evidence type="ECO:0000313" key="2">
    <source>
        <dbReference type="Proteomes" id="UP000319143"/>
    </source>
</evidence>
<evidence type="ECO:0000313" key="1">
    <source>
        <dbReference type="EMBL" id="TWU37397.1"/>
    </source>
</evidence>
<accession>A0A5C6DNE9</accession>
<keyword evidence="2" id="KW-1185">Reference proteome</keyword>
<dbReference type="Proteomes" id="UP000319143">
    <property type="component" value="Unassembled WGS sequence"/>
</dbReference>
<dbReference type="AlphaFoldDB" id="A0A5C6DNE9"/>
<dbReference type="EMBL" id="SJPV01000005">
    <property type="protein sequence ID" value="TWU37397.1"/>
    <property type="molecule type" value="Genomic_DNA"/>
</dbReference>